<dbReference type="InterPro" id="IPR002893">
    <property type="entry name" value="Znf_MYND"/>
</dbReference>
<keyword evidence="3" id="KW-0862">Zinc</keyword>
<dbReference type="PROSITE" id="PS50865">
    <property type="entry name" value="ZF_MYND_2"/>
    <property type="match status" value="1"/>
</dbReference>
<dbReference type="Pfam" id="PF24324">
    <property type="entry name" value="MYND_ZMYND11_ZMYD8"/>
    <property type="match status" value="1"/>
</dbReference>
<dbReference type="GeneID" id="106462471"/>
<evidence type="ECO:0000313" key="13">
    <source>
        <dbReference type="Proteomes" id="UP000694941"/>
    </source>
</evidence>
<evidence type="ECO:0000256" key="6">
    <source>
        <dbReference type="PROSITE-ProRule" id="PRU00035"/>
    </source>
</evidence>
<evidence type="ECO:0000256" key="2">
    <source>
        <dbReference type="ARBA" id="ARBA00022771"/>
    </source>
</evidence>
<dbReference type="InterPro" id="IPR001487">
    <property type="entry name" value="Bromodomain"/>
</dbReference>
<feature type="domain" description="PWWP" evidence="11">
    <location>
        <begin position="265"/>
        <end position="315"/>
    </location>
</feature>
<dbReference type="InterPro" id="IPR017956">
    <property type="entry name" value="AT_hook_DNA-bd_motif"/>
</dbReference>
<feature type="region of interest" description="Disordered" evidence="9">
    <location>
        <begin position="376"/>
        <end position="603"/>
    </location>
</feature>
<dbReference type="InterPro" id="IPR018359">
    <property type="entry name" value="Bromodomain_CS"/>
</dbReference>
<dbReference type="SUPFAM" id="SSF63748">
    <property type="entry name" value="Tudor/PWWP/MBT"/>
    <property type="match status" value="1"/>
</dbReference>
<feature type="domain" description="Bromo" evidence="10">
    <location>
        <begin position="160"/>
        <end position="223"/>
    </location>
</feature>
<evidence type="ECO:0000256" key="5">
    <source>
        <dbReference type="ARBA" id="ARBA00023117"/>
    </source>
</evidence>
<accession>A0ABM1SP96</accession>
<dbReference type="SMART" id="SM00384">
    <property type="entry name" value="AT_hook"/>
    <property type="match status" value="3"/>
</dbReference>
<evidence type="ECO:0000256" key="9">
    <source>
        <dbReference type="SAM" id="MobiDB-lite"/>
    </source>
</evidence>
<evidence type="ECO:0000259" key="12">
    <source>
        <dbReference type="PROSITE" id="PS50865"/>
    </source>
</evidence>
<reference evidence="14" key="1">
    <citation type="submission" date="2025-08" db="UniProtKB">
        <authorList>
            <consortium name="RefSeq"/>
        </authorList>
    </citation>
    <scope>IDENTIFICATION</scope>
    <source>
        <tissue evidence="14">Muscle</tissue>
    </source>
</reference>
<feature type="compositionally biased region" description="Basic and acidic residues" evidence="9">
    <location>
        <begin position="384"/>
        <end position="400"/>
    </location>
</feature>
<dbReference type="CDD" id="cd15538">
    <property type="entry name" value="PHD_PRKCBP1"/>
    <property type="match status" value="1"/>
</dbReference>
<feature type="compositionally biased region" description="Polar residues" evidence="9">
    <location>
        <begin position="427"/>
        <end position="443"/>
    </location>
</feature>
<keyword evidence="5 6" id="KW-0103">Bromodomain</keyword>
<feature type="coiled-coil region" evidence="8">
    <location>
        <begin position="718"/>
        <end position="789"/>
    </location>
</feature>
<dbReference type="PROSITE" id="PS01360">
    <property type="entry name" value="ZF_MYND_1"/>
    <property type="match status" value="1"/>
</dbReference>
<dbReference type="Gene3D" id="3.30.40.10">
    <property type="entry name" value="Zinc/RING finger domain, C3HC4 (zinc finger)"/>
    <property type="match status" value="1"/>
</dbReference>
<feature type="compositionally biased region" description="Polar residues" evidence="9">
    <location>
        <begin position="52"/>
        <end position="67"/>
    </location>
</feature>
<evidence type="ECO:0000256" key="3">
    <source>
        <dbReference type="ARBA" id="ARBA00022833"/>
    </source>
</evidence>
<dbReference type="PANTHER" id="PTHR46453:SF5">
    <property type="entry name" value="PROTEIN KINASE C-BINDING PROTEIN 1 ISOFORM X1"/>
    <property type="match status" value="1"/>
</dbReference>
<keyword evidence="4" id="KW-0007">Acetylation</keyword>
<proteinExistence type="predicted"/>
<dbReference type="SUPFAM" id="SSF57903">
    <property type="entry name" value="FYVE/PHD zinc finger"/>
    <property type="match status" value="1"/>
</dbReference>
<dbReference type="InterPro" id="IPR044075">
    <property type="entry name" value="PRKCBP1_PHD"/>
</dbReference>
<keyword evidence="8" id="KW-0175">Coiled coil</keyword>
<evidence type="ECO:0000256" key="8">
    <source>
        <dbReference type="SAM" id="Coils"/>
    </source>
</evidence>
<evidence type="ECO:0000313" key="14">
    <source>
        <dbReference type="RefSeq" id="XP_022245452.1"/>
    </source>
</evidence>
<feature type="compositionally biased region" description="Polar residues" evidence="9">
    <location>
        <begin position="685"/>
        <end position="697"/>
    </location>
</feature>
<dbReference type="InterPro" id="IPR011011">
    <property type="entry name" value="Znf_FYVE_PHD"/>
</dbReference>
<feature type="domain" description="MYND-type" evidence="12">
    <location>
        <begin position="800"/>
        <end position="834"/>
    </location>
</feature>
<dbReference type="PANTHER" id="PTHR46453">
    <property type="entry name" value="PROTEIN KINASE C-BINDING PROTEIN 1"/>
    <property type="match status" value="1"/>
</dbReference>
<evidence type="ECO:0000259" key="11">
    <source>
        <dbReference type="PROSITE" id="PS50812"/>
    </source>
</evidence>
<keyword evidence="2 7" id="KW-0863">Zinc-finger</keyword>
<evidence type="ECO:0000259" key="10">
    <source>
        <dbReference type="PROSITE" id="PS50014"/>
    </source>
</evidence>
<dbReference type="InterPro" id="IPR001965">
    <property type="entry name" value="Znf_PHD"/>
</dbReference>
<dbReference type="SMART" id="SM00297">
    <property type="entry name" value="BROMO"/>
    <property type="match status" value="1"/>
</dbReference>
<dbReference type="InterPro" id="IPR036427">
    <property type="entry name" value="Bromodomain-like_sf"/>
</dbReference>
<dbReference type="SMART" id="SM00249">
    <property type="entry name" value="PHD"/>
    <property type="match status" value="1"/>
</dbReference>
<sequence length="850" mass="96803">MTTRFKENPDFAAKTKAFLTMASAGNVQLPRHESTSPNLQSLKEEAEIEEVTGTSQKQTVKKTNTPVKMTKSDPKKDTFCWVCHRDKVVANCQICPRGYHIQCVPQREISDNWVCPECQTIRTAEDTDSCSPALKLLTIPEFCGLLKYIMQRIKNVAMQPFLHPVSRQEFPDYYQYIVQPMDLSVLDKKVKDKSYKSTESFLADAKWLVHNSVIFNGSYHPLTVNAKSVVKQVKKETREIEICPDCYSHSYSLKDDWFVEPCRISHTLIYAKLKGYPFWPAKAVRVLNDFIDARFFGDHDRAWIPVQKCYLLSKNPPLPIKKKHSGYEHSMEELKSHLSRLQKKSIPFRYAPVNTVVDPKKVVSLLKPSDKDETINKKKTQLVKQEEKSEIKQEYSHSVKTEGSLLSPVESASESDTVRKRGRPRKYTQQIKSPSLPSPSNIAPDTDSPKKRGRPKKCSQQTKSSLTSTPTLKTPEVNSPKKRGCPGKYAQEVEEHLASKRLKQESEVENETIKSHEGRNKTSLSVQNSQKSSVSEISKSSSVKTGNRKERDDSDDELVGGDLVIDEDGVNECSNDESEKVEGKFSSRSSKLLEHNKNRPESNKLRKISNDAKNKDVKINVVNNNTPITVQKQRRNVRKTCLNKSKVVAQNNREPDDYAYSKKIQGKKSQQKLPSNAKGTDDLSNDTNSKEATSSVDRNSEMFGMKDSNIPPSELRMLVEKAGQVDNLTNRINSLEREVQRLRSLHEQEIAEMKHNHKLTLLELQNSWEQEQKSSAEKLKKLYEAEKNKEVDAAKKKQWCTNCGKEAHFYCCWNTSYCTYSCQQAHWPVHVDTCTQAHQGYVTSVPVTST</sequence>
<dbReference type="SUPFAM" id="SSF144232">
    <property type="entry name" value="HIT/MYND zinc finger-like"/>
    <property type="match status" value="1"/>
</dbReference>
<dbReference type="InterPro" id="IPR013083">
    <property type="entry name" value="Znf_RING/FYVE/PHD"/>
</dbReference>
<dbReference type="InterPro" id="IPR056987">
    <property type="entry name" value="ZMYND8_CC"/>
</dbReference>
<dbReference type="CDD" id="cd20160">
    <property type="entry name" value="PWWP_PRKCBP1"/>
    <property type="match status" value="1"/>
</dbReference>
<dbReference type="PROSITE" id="PS50014">
    <property type="entry name" value="BROMODOMAIN_2"/>
    <property type="match status" value="1"/>
</dbReference>
<gene>
    <name evidence="14" type="primary">LOC106462471</name>
</gene>
<evidence type="ECO:0000256" key="7">
    <source>
        <dbReference type="PROSITE-ProRule" id="PRU00134"/>
    </source>
</evidence>
<dbReference type="InterPro" id="IPR000313">
    <property type="entry name" value="PWWP_dom"/>
</dbReference>
<dbReference type="Proteomes" id="UP000694941">
    <property type="component" value="Unplaced"/>
</dbReference>
<dbReference type="InterPro" id="IPR057053">
    <property type="entry name" value="MYND_ZMYND11_ZMYD8"/>
</dbReference>
<feature type="compositionally biased region" description="Basic and acidic residues" evidence="9">
    <location>
        <begin position="491"/>
        <end position="520"/>
    </location>
</feature>
<dbReference type="PROSITE" id="PS00633">
    <property type="entry name" value="BROMODOMAIN_1"/>
    <property type="match status" value="1"/>
</dbReference>
<name>A0ABM1SP96_LIMPO</name>
<feature type="compositionally biased region" description="Low complexity" evidence="9">
    <location>
        <begin position="459"/>
        <end position="475"/>
    </location>
</feature>
<dbReference type="Gene3D" id="1.20.920.10">
    <property type="entry name" value="Bromodomain-like"/>
    <property type="match status" value="1"/>
</dbReference>
<feature type="compositionally biased region" description="Basic and acidic residues" evidence="9">
    <location>
        <begin position="577"/>
        <end position="603"/>
    </location>
</feature>
<dbReference type="SUPFAM" id="SSF47370">
    <property type="entry name" value="Bromodomain"/>
    <property type="match status" value="1"/>
</dbReference>
<keyword evidence="1" id="KW-0479">Metal-binding</keyword>
<feature type="compositionally biased region" description="Acidic residues" evidence="9">
    <location>
        <begin position="553"/>
        <end position="576"/>
    </location>
</feature>
<dbReference type="Pfam" id="PF23460">
    <property type="entry name" value="ZMYND8_CC"/>
    <property type="match status" value="1"/>
</dbReference>
<dbReference type="Gene3D" id="2.30.30.140">
    <property type="match status" value="1"/>
</dbReference>
<dbReference type="PRINTS" id="PR00503">
    <property type="entry name" value="BROMODOMAIN"/>
</dbReference>
<feature type="region of interest" description="Disordered" evidence="9">
    <location>
        <begin position="634"/>
        <end position="710"/>
    </location>
</feature>
<feature type="region of interest" description="Disordered" evidence="9">
    <location>
        <begin position="49"/>
        <end position="69"/>
    </location>
</feature>
<evidence type="ECO:0000256" key="4">
    <source>
        <dbReference type="ARBA" id="ARBA00022990"/>
    </source>
</evidence>
<dbReference type="Pfam" id="PF00439">
    <property type="entry name" value="Bromodomain"/>
    <property type="match status" value="1"/>
</dbReference>
<organism evidence="13 14">
    <name type="scientific">Limulus polyphemus</name>
    <name type="common">Atlantic horseshoe crab</name>
    <dbReference type="NCBI Taxonomy" id="6850"/>
    <lineage>
        <taxon>Eukaryota</taxon>
        <taxon>Metazoa</taxon>
        <taxon>Ecdysozoa</taxon>
        <taxon>Arthropoda</taxon>
        <taxon>Chelicerata</taxon>
        <taxon>Merostomata</taxon>
        <taxon>Xiphosura</taxon>
        <taxon>Limulidae</taxon>
        <taxon>Limulus</taxon>
    </lineage>
</organism>
<dbReference type="RefSeq" id="XP_022245452.1">
    <property type="nucleotide sequence ID" value="XM_022389744.1"/>
</dbReference>
<protein>
    <submittedName>
        <fullName evidence="14">Protein kinase C-binding protein 1-like</fullName>
    </submittedName>
</protein>
<keyword evidence="13" id="KW-1185">Reference proteome</keyword>
<evidence type="ECO:0000256" key="1">
    <source>
        <dbReference type="ARBA" id="ARBA00022723"/>
    </source>
</evidence>
<dbReference type="PROSITE" id="PS50812">
    <property type="entry name" value="PWWP"/>
    <property type="match status" value="1"/>
</dbReference>
<dbReference type="Gene3D" id="6.10.140.2220">
    <property type="match status" value="1"/>
</dbReference>
<feature type="compositionally biased region" description="Low complexity" evidence="9">
    <location>
        <begin position="529"/>
        <end position="544"/>
    </location>
</feature>